<proteinExistence type="predicted"/>
<name>A0A8E0NAS4_9CAUL</name>
<evidence type="ECO:0000313" key="3">
    <source>
        <dbReference type="Proteomes" id="UP000016569"/>
    </source>
</evidence>
<protein>
    <submittedName>
        <fullName evidence="2">Uncharacterized protein</fullName>
    </submittedName>
</protein>
<comment type="caution">
    <text evidence="2">The sequence shown here is derived from an EMBL/GenBank/DDBJ whole genome shotgun (WGS) entry which is preliminary data.</text>
</comment>
<sequence>MNPAERRRLMYRGFGLFAVILGLSGATNASVMLVSGAPLVDEAQLLVPALLLVGLGGWLWWKSRA</sequence>
<keyword evidence="3" id="KW-1185">Reference proteome</keyword>
<evidence type="ECO:0000256" key="1">
    <source>
        <dbReference type="SAM" id="Phobius"/>
    </source>
</evidence>
<reference evidence="3" key="1">
    <citation type="journal article" date="2013" name="Genome Announc.">
        <title>Draft Genome Sequence of the Dimorphic Prosthecate Bacterium Brevundimonas abyssalis TAR-001T.</title>
        <authorList>
            <person name="Tsubouchi T."/>
            <person name="Nishi S."/>
            <person name="Usui K."/>
            <person name="Shimane Y."/>
            <person name="Takaki Y."/>
            <person name="Maruyama T."/>
            <person name="Hatada Y."/>
        </authorList>
    </citation>
    <scope>NUCLEOTIDE SEQUENCE [LARGE SCALE GENOMIC DNA]</scope>
    <source>
        <strain evidence="3">TAR-001</strain>
    </source>
</reference>
<dbReference type="RefSeq" id="WP_021696549.1">
    <property type="nucleotide sequence ID" value="NZ_BATC01000007.1"/>
</dbReference>
<organism evidence="2 3">
    <name type="scientific">Brevundimonas abyssalis TAR-001</name>
    <dbReference type="NCBI Taxonomy" id="1391729"/>
    <lineage>
        <taxon>Bacteria</taxon>
        <taxon>Pseudomonadati</taxon>
        <taxon>Pseudomonadota</taxon>
        <taxon>Alphaproteobacteria</taxon>
        <taxon>Caulobacterales</taxon>
        <taxon>Caulobacteraceae</taxon>
        <taxon>Brevundimonas</taxon>
    </lineage>
</organism>
<dbReference type="AlphaFoldDB" id="A0A8E0NAS4"/>
<keyword evidence="1" id="KW-1133">Transmembrane helix</keyword>
<evidence type="ECO:0000313" key="2">
    <source>
        <dbReference type="EMBL" id="GAD58453.1"/>
    </source>
</evidence>
<keyword evidence="1" id="KW-0812">Transmembrane</keyword>
<dbReference type="EMBL" id="BATC01000007">
    <property type="protein sequence ID" value="GAD58453.1"/>
    <property type="molecule type" value="Genomic_DNA"/>
</dbReference>
<keyword evidence="1" id="KW-0472">Membrane</keyword>
<feature type="transmembrane region" description="Helical" evidence="1">
    <location>
        <begin position="45"/>
        <end position="61"/>
    </location>
</feature>
<accession>A0A8E0NAS4</accession>
<gene>
    <name evidence="2" type="ORF">MBEBAB_0703</name>
</gene>
<dbReference type="Proteomes" id="UP000016569">
    <property type="component" value="Unassembled WGS sequence"/>
</dbReference>